<evidence type="ECO:0000256" key="1">
    <source>
        <dbReference type="SAM" id="Phobius"/>
    </source>
</evidence>
<evidence type="ECO:0000313" key="3">
    <source>
        <dbReference type="Proteomes" id="UP000708208"/>
    </source>
</evidence>
<reference evidence="2" key="1">
    <citation type="submission" date="2021-06" db="EMBL/GenBank/DDBJ databases">
        <authorList>
            <person name="Hodson N. C."/>
            <person name="Mongue J. A."/>
            <person name="Jaron S. K."/>
        </authorList>
    </citation>
    <scope>NUCLEOTIDE SEQUENCE</scope>
</reference>
<keyword evidence="1" id="KW-1133">Transmembrane helix</keyword>
<name>A0A8J2KHS4_9HEXA</name>
<sequence length="153" mass="17164">WFGCPPQLSVRILFITGLFANLVIYAYYTAAFVAAISAPTTPIKTYRDLFKTQYQVIVNPSDPGYILSFTKSDEEYYYNQILEASRSLYSDDADLVDKIMLTNEKIATIIGQDGFYSVGLERYNVSDLCEIDKKAGNDGPKVKDAMLIRKGSP</sequence>
<keyword evidence="3" id="KW-1185">Reference proteome</keyword>
<dbReference type="Proteomes" id="UP000708208">
    <property type="component" value="Unassembled WGS sequence"/>
</dbReference>
<proteinExistence type="predicted"/>
<dbReference type="EMBL" id="CAJVCH010330666">
    <property type="protein sequence ID" value="CAG7787050.1"/>
    <property type="molecule type" value="Genomic_DNA"/>
</dbReference>
<accession>A0A8J2KHS4</accession>
<keyword evidence="1" id="KW-0812">Transmembrane</keyword>
<dbReference type="AlphaFoldDB" id="A0A8J2KHS4"/>
<feature type="non-terminal residue" evidence="2">
    <location>
        <position position="1"/>
    </location>
</feature>
<organism evidence="2 3">
    <name type="scientific">Allacma fusca</name>
    <dbReference type="NCBI Taxonomy" id="39272"/>
    <lineage>
        <taxon>Eukaryota</taxon>
        <taxon>Metazoa</taxon>
        <taxon>Ecdysozoa</taxon>
        <taxon>Arthropoda</taxon>
        <taxon>Hexapoda</taxon>
        <taxon>Collembola</taxon>
        <taxon>Symphypleona</taxon>
        <taxon>Sminthuridae</taxon>
        <taxon>Allacma</taxon>
    </lineage>
</organism>
<gene>
    <name evidence="2" type="ORF">AFUS01_LOCUS25577</name>
</gene>
<keyword evidence="1" id="KW-0472">Membrane</keyword>
<feature type="transmembrane region" description="Helical" evidence="1">
    <location>
        <begin position="12"/>
        <end position="37"/>
    </location>
</feature>
<comment type="caution">
    <text evidence="2">The sequence shown here is derived from an EMBL/GenBank/DDBJ whole genome shotgun (WGS) entry which is preliminary data.</text>
</comment>
<feature type="non-terminal residue" evidence="2">
    <location>
        <position position="153"/>
    </location>
</feature>
<evidence type="ECO:0000313" key="2">
    <source>
        <dbReference type="EMBL" id="CAG7787050.1"/>
    </source>
</evidence>
<protein>
    <submittedName>
        <fullName evidence="2">Uncharacterized protein</fullName>
    </submittedName>
</protein>